<dbReference type="EMBL" id="KQ243835">
    <property type="protein sequence ID" value="KNC75121.1"/>
    <property type="molecule type" value="Genomic_DNA"/>
</dbReference>
<dbReference type="Proteomes" id="UP000054560">
    <property type="component" value="Unassembled WGS sequence"/>
</dbReference>
<dbReference type="AlphaFoldDB" id="A0A0L0FF92"/>
<protein>
    <submittedName>
        <fullName evidence="1">Uncharacterized protein</fullName>
    </submittedName>
</protein>
<sequence length="281" mass="31116">MDGSASPAQPKRASVHLSDGGVKGATNILDTILNAIPAIDEGLAIAFQTKLYSSIIAHVDAMSSVQLVAYLATYEGMFQHLCEVAMRMSDCVVNGTFNGPATAVWGLQVRILVDMERHASLDMVKTLQKVHRSLNVCIVSELMQTSVTSTALRDVLDDVLDIQNVVFQPSNTDVEFLETLTKILLDVLENTRAAARDGAFNLWKLMFLQKVEEMRSICTVLGEHNEVVDLYDRIFEYLMSNALDQLSAFLATHHSHRTGLTRNSSGGWLHYSKKVWVCNGR</sequence>
<reference evidence="1 2" key="1">
    <citation type="submission" date="2011-02" db="EMBL/GenBank/DDBJ databases">
        <title>The Genome Sequence of Sphaeroforma arctica JP610.</title>
        <authorList>
            <consortium name="The Broad Institute Genome Sequencing Platform"/>
            <person name="Russ C."/>
            <person name="Cuomo C."/>
            <person name="Young S.K."/>
            <person name="Zeng Q."/>
            <person name="Gargeya S."/>
            <person name="Alvarado L."/>
            <person name="Berlin A."/>
            <person name="Chapman S.B."/>
            <person name="Chen Z."/>
            <person name="Freedman E."/>
            <person name="Gellesch M."/>
            <person name="Goldberg J."/>
            <person name="Griggs A."/>
            <person name="Gujja S."/>
            <person name="Heilman E."/>
            <person name="Heiman D."/>
            <person name="Howarth C."/>
            <person name="Mehta T."/>
            <person name="Neiman D."/>
            <person name="Pearson M."/>
            <person name="Roberts A."/>
            <person name="Saif S."/>
            <person name="Shea T."/>
            <person name="Shenoy N."/>
            <person name="Sisk P."/>
            <person name="Stolte C."/>
            <person name="Sykes S."/>
            <person name="White J."/>
            <person name="Yandava C."/>
            <person name="Burger G."/>
            <person name="Gray M.W."/>
            <person name="Holland P.W.H."/>
            <person name="King N."/>
            <person name="Lang F.B.F."/>
            <person name="Roger A.J."/>
            <person name="Ruiz-Trillo I."/>
            <person name="Haas B."/>
            <person name="Nusbaum C."/>
            <person name="Birren B."/>
        </authorList>
    </citation>
    <scope>NUCLEOTIDE SEQUENCE [LARGE SCALE GENOMIC DNA]</scope>
    <source>
        <strain evidence="1 2">JP610</strain>
    </source>
</reference>
<name>A0A0L0FF92_9EUKA</name>
<gene>
    <name evidence="1" type="ORF">SARC_12345</name>
</gene>
<evidence type="ECO:0000313" key="1">
    <source>
        <dbReference type="EMBL" id="KNC75121.1"/>
    </source>
</evidence>
<accession>A0A0L0FF92</accession>
<dbReference type="RefSeq" id="XP_014149023.1">
    <property type="nucleotide sequence ID" value="XM_014293548.1"/>
</dbReference>
<keyword evidence="2" id="KW-1185">Reference proteome</keyword>
<proteinExistence type="predicted"/>
<dbReference type="GeneID" id="25912849"/>
<evidence type="ECO:0000313" key="2">
    <source>
        <dbReference type="Proteomes" id="UP000054560"/>
    </source>
</evidence>
<organism evidence="1 2">
    <name type="scientific">Sphaeroforma arctica JP610</name>
    <dbReference type="NCBI Taxonomy" id="667725"/>
    <lineage>
        <taxon>Eukaryota</taxon>
        <taxon>Ichthyosporea</taxon>
        <taxon>Ichthyophonida</taxon>
        <taxon>Sphaeroforma</taxon>
    </lineage>
</organism>